<proteinExistence type="predicted"/>
<dbReference type="CDD" id="cd03801">
    <property type="entry name" value="GT4_PimA-like"/>
    <property type="match status" value="1"/>
</dbReference>
<dbReference type="RefSeq" id="WP_169595347.1">
    <property type="nucleotide sequence ID" value="NZ_JABBGK010000008.1"/>
</dbReference>
<reference evidence="2 3" key="1">
    <citation type="submission" date="2020-04" db="EMBL/GenBank/DDBJ databases">
        <title>Rhizobium sp. S-51 isolated from soil.</title>
        <authorList>
            <person name="Dahal R.H."/>
        </authorList>
    </citation>
    <scope>NUCLEOTIDE SEQUENCE [LARGE SCALE GENOMIC DNA]</scope>
    <source>
        <strain evidence="2 3">S-51</strain>
    </source>
</reference>
<dbReference type="PANTHER" id="PTHR45947">
    <property type="entry name" value="SULFOQUINOVOSYL TRANSFERASE SQD2"/>
    <property type="match status" value="1"/>
</dbReference>
<dbReference type="PANTHER" id="PTHR45947:SF3">
    <property type="entry name" value="SULFOQUINOVOSYL TRANSFERASE SQD2"/>
    <property type="match status" value="1"/>
</dbReference>
<dbReference type="InterPro" id="IPR001296">
    <property type="entry name" value="Glyco_trans_1"/>
</dbReference>
<sequence length="415" mass="45693">MAHQPDRVVIINDRSTTVGGASNLAILSAGLLESRGVKVTYVSGDHPGPLKPANDTINLAGTPLTQQGRLAAFSGGIYNQKAYEVLHDLIAAEDTPSTIYHVHGWSKILSPSIFRALSDVRERTILHAHDYFLACPNGGFANYRTQTICDLKPMSAQCLMTQCDKRGYHEKLWRSARHFLREHFYPTHDMPANIVVVHEQMRAIFERCGINIEHVDTIRNPADPFVTEELAPWTQRTFYFIGRLEPEKGFEEAAKAARLANARLHVIGDGAGRAMLEHDYPEILIHGWQSREGLRAIVRDARAIVISSRVPEPFGLAAIEAIGSGIPVIMPDSALLAEEIAAQGCGLNFKNGSVESLADGLRRMASDDELIRTMSLNCRHEASGLAHTASTWIEALISLYGRILSEANRPATPHA</sequence>
<evidence type="ECO:0000259" key="1">
    <source>
        <dbReference type="Pfam" id="PF00534"/>
    </source>
</evidence>
<dbReference type="AlphaFoldDB" id="A0A7Y0B0C9"/>
<name>A0A7Y0B0C9_9HYPH</name>
<keyword evidence="2" id="KW-0808">Transferase</keyword>
<dbReference type="EMBL" id="JABBGK010000008">
    <property type="protein sequence ID" value="NML76780.1"/>
    <property type="molecule type" value="Genomic_DNA"/>
</dbReference>
<accession>A0A7Y0B0C9</accession>
<organism evidence="2 3">
    <name type="scientific">Rhizobium terricola</name>
    <dbReference type="NCBI Taxonomy" id="2728849"/>
    <lineage>
        <taxon>Bacteria</taxon>
        <taxon>Pseudomonadati</taxon>
        <taxon>Pseudomonadota</taxon>
        <taxon>Alphaproteobacteria</taxon>
        <taxon>Hyphomicrobiales</taxon>
        <taxon>Rhizobiaceae</taxon>
        <taxon>Rhizobium/Agrobacterium group</taxon>
        <taxon>Rhizobium</taxon>
    </lineage>
</organism>
<comment type="caution">
    <text evidence="2">The sequence shown here is derived from an EMBL/GenBank/DDBJ whole genome shotgun (WGS) entry which is preliminary data.</text>
</comment>
<dbReference type="Gene3D" id="3.40.50.2000">
    <property type="entry name" value="Glycogen Phosphorylase B"/>
    <property type="match status" value="2"/>
</dbReference>
<dbReference type="GO" id="GO:0016757">
    <property type="term" value="F:glycosyltransferase activity"/>
    <property type="evidence" value="ECO:0007669"/>
    <property type="project" value="InterPro"/>
</dbReference>
<dbReference type="SUPFAM" id="SSF53756">
    <property type="entry name" value="UDP-Glycosyltransferase/glycogen phosphorylase"/>
    <property type="match status" value="1"/>
</dbReference>
<protein>
    <submittedName>
        <fullName evidence="2">Glycosyltransferase family 4 protein</fullName>
    </submittedName>
</protein>
<dbReference type="Pfam" id="PF00534">
    <property type="entry name" value="Glycos_transf_1"/>
    <property type="match status" value="1"/>
</dbReference>
<gene>
    <name evidence="2" type="ORF">HHL25_21815</name>
</gene>
<dbReference type="InterPro" id="IPR050194">
    <property type="entry name" value="Glycosyltransferase_grp1"/>
</dbReference>
<evidence type="ECO:0000313" key="2">
    <source>
        <dbReference type="EMBL" id="NML76780.1"/>
    </source>
</evidence>
<feature type="domain" description="Glycosyl transferase family 1" evidence="1">
    <location>
        <begin position="233"/>
        <end position="376"/>
    </location>
</feature>
<evidence type="ECO:0000313" key="3">
    <source>
        <dbReference type="Proteomes" id="UP000541470"/>
    </source>
</evidence>
<dbReference type="Proteomes" id="UP000541470">
    <property type="component" value="Unassembled WGS sequence"/>
</dbReference>
<keyword evidence="3" id="KW-1185">Reference proteome</keyword>